<dbReference type="PANTHER" id="PTHR43000">
    <property type="entry name" value="DTDP-D-GLUCOSE 4,6-DEHYDRATASE-RELATED"/>
    <property type="match status" value="1"/>
</dbReference>
<dbReference type="InterPro" id="IPR001509">
    <property type="entry name" value="Epimerase_deHydtase"/>
</dbReference>
<gene>
    <name evidence="3" type="ORF">UU50_C0015G0007</name>
</gene>
<dbReference type="Proteomes" id="UP000033930">
    <property type="component" value="Unassembled WGS sequence"/>
</dbReference>
<comment type="caution">
    <text evidence="3">The sequence shown here is derived from an EMBL/GenBank/DDBJ whole genome shotgun (WGS) entry which is preliminary data.</text>
</comment>
<dbReference type="AlphaFoldDB" id="A0A0G0VD71"/>
<dbReference type="InterPro" id="IPR036291">
    <property type="entry name" value="NAD(P)-bd_dom_sf"/>
</dbReference>
<dbReference type="Pfam" id="PF01370">
    <property type="entry name" value="Epimerase"/>
    <property type="match status" value="1"/>
</dbReference>
<accession>A0A0G0VD71</accession>
<evidence type="ECO:0000313" key="4">
    <source>
        <dbReference type="Proteomes" id="UP000033930"/>
    </source>
</evidence>
<comment type="similarity">
    <text evidence="1">Belongs to the NAD(P)-dependent epimerase/dehydratase family.</text>
</comment>
<protein>
    <submittedName>
        <fullName evidence="3">Nucleoside-diphosphate-sugar epimerase</fullName>
    </submittedName>
</protein>
<evidence type="ECO:0000313" key="3">
    <source>
        <dbReference type="EMBL" id="KKR98838.1"/>
    </source>
</evidence>
<feature type="domain" description="NAD-dependent epimerase/dehydratase" evidence="2">
    <location>
        <begin position="8"/>
        <end position="229"/>
    </location>
</feature>
<name>A0A0G0VD71_9BACT</name>
<sequence length="308" mass="34144">MKNHYKTVIVTGGSGFIGSHLVDALIDNAECVIVIDKVKPPKNRKNNRAKYIKINIQDKDVINVFEKYKPELVFHLAAHLHDRESVEKPVENAMDNIIGFLNVCEGVRKSTNAKIIFTSSCAVYGIHDNLPISEEVVPVPTTPYGITKLTGEKYLHFYKQKYNTPYVAFRPGNIYGPRQDASAESGVIGIFSSRLLKGKTTVINNDGQTTRDYIYVSDVVDALLKAAESDFVGILNLGTGIQTTTADIFEKVKTAVGGGAMPDRNENQPDATKYMALDASKSQKTLDWKPKVDLEQGIKQTVAWYRGE</sequence>
<dbReference type="SUPFAM" id="SSF51735">
    <property type="entry name" value="NAD(P)-binding Rossmann-fold domains"/>
    <property type="match status" value="1"/>
</dbReference>
<dbReference type="Gene3D" id="3.40.50.720">
    <property type="entry name" value="NAD(P)-binding Rossmann-like Domain"/>
    <property type="match status" value="1"/>
</dbReference>
<evidence type="ECO:0000259" key="2">
    <source>
        <dbReference type="Pfam" id="PF01370"/>
    </source>
</evidence>
<dbReference type="EMBL" id="LCAW01000015">
    <property type="protein sequence ID" value="KKR98838.1"/>
    <property type="molecule type" value="Genomic_DNA"/>
</dbReference>
<evidence type="ECO:0000256" key="1">
    <source>
        <dbReference type="ARBA" id="ARBA00007637"/>
    </source>
</evidence>
<reference evidence="3 4" key="1">
    <citation type="journal article" date="2015" name="Nature">
        <title>rRNA introns, odd ribosomes, and small enigmatic genomes across a large radiation of phyla.</title>
        <authorList>
            <person name="Brown C.T."/>
            <person name="Hug L.A."/>
            <person name="Thomas B.C."/>
            <person name="Sharon I."/>
            <person name="Castelle C.J."/>
            <person name="Singh A."/>
            <person name="Wilkins M.J."/>
            <person name="Williams K.H."/>
            <person name="Banfield J.F."/>
        </authorList>
    </citation>
    <scope>NUCLEOTIDE SEQUENCE [LARGE SCALE GENOMIC DNA]</scope>
</reference>
<organism evidence="3 4">
    <name type="scientific">Candidatus Uhrbacteria bacterium GW2011_GWC1_41_20</name>
    <dbReference type="NCBI Taxonomy" id="1618983"/>
    <lineage>
        <taxon>Bacteria</taxon>
        <taxon>Candidatus Uhriibacteriota</taxon>
    </lineage>
</organism>
<dbReference type="Gene3D" id="3.90.25.10">
    <property type="entry name" value="UDP-galactose 4-epimerase, domain 1"/>
    <property type="match status" value="1"/>
</dbReference>
<proteinExistence type="inferred from homology"/>